<dbReference type="EMBL" id="KE747828">
    <property type="protein sequence ID" value="RMZ71904.1"/>
    <property type="molecule type" value="Genomic_DNA"/>
</dbReference>
<keyword evidence="2" id="KW-1185">Reference proteome</keyword>
<protein>
    <submittedName>
        <fullName evidence="1">Uncharacterized protein</fullName>
    </submittedName>
</protein>
<dbReference type="Proteomes" id="UP000265663">
    <property type="component" value="Unassembled WGS sequence"/>
</dbReference>
<dbReference type="AlphaFoldDB" id="A0A3M7MC20"/>
<reference evidence="1 2" key="1">
    <citation type="journal article" date="2014" name="PLoS ONE">
        <title>De novo Genome Assembly of the Fungal Plant Pathogen Pyrenophora semeniperda.</title>
        <authorList>
            <person name="Soliai M.M."/>
            <person name="Meyer S.E."/>
            <person name="Udall J.A."/>
            <person name="Elzinga D.E."/>
            <person name="Hermansen R.A."/>
            <person name="Bodily P.M."/>
            <person name="Hart A.A."/>
            <person name="Coleman C.E."/>
        </authorList>
    </citation>
    <scope>NUCLEOTIDE SEQUENCE [LARGE SCALE GENOMIC DNA]</scope>
    <source>
        <strain evidence="1 2">CCB06</strain>
        <tissue evidence="1">Mycelium</tissue>
    </source>
</reference>
<gene>
    <name evidence="1" type="ORF">GMOD_00009261</name>
</gene>
<evidence type="ECO:0000313" key="1">
    <source>
        <dbReference type="EMBL" id="RMZ71904.1"/>
    </source>
</evidence>
<organism evidence="1 2">
    <name type="scientific">Pyrenophora seminiperda CCB06</name>
    <dbReference type="NCBI Taxonomy" id="1302712"/>
    <lineage>
        <taxon>Eukaryota</taxon>
        <taxon>Fungi</taxon>
        <taxon>Dikarya</taxon>
        <taxon>Ascomycota</taxon>
        <taxon>Pezizomycotina</taxon>
        <taxon>Dothideomycetes</taxon>
        <taxon>Pleosporomycetidae</taxon>
        <taxon>Pleosporales</taxon>
        <taxon>Pleosporineae</taxon>
        <taxon>Pleosporaceae</taxon>
        <taxon>Pyrenophora</taxon>
    </lineage>
</organism>
<name>A0A3M7MC20_9PLEO</name>
<sequence>MEFLYALHRAIRDYVALANSKNDTAYVKKGRIKAKQYSAKFYCTYCTFKEALKIA</sequence>
<proteinExistence type="predicted"/>
<evidence type="ECO:0000313" key="2">
    <source>
        <dbReference type="Proteomes" id="UP000265663"/>
    </source>
</evidence>
<accession>A0A3M7MC20</accession>